<protein>
    <submittedName>
        <fullName evidence="7">RagB/SusD family nutrient uptake outer membrane protein</fullName>
    </submittedName>
</protein>
<dbReference type="SUPFAM" id="SSF48452">
    <property type="entry name" value="TPR-like"/>
    <property type="match status" value="1"/>
</dbReference>
<reference evidence="7" key="1">
    <citation type="submission" date="2021-03" db="EMBL/GenBank/DDBJ databases">
        <title>Fibrella sp. HMF5335 genome sequencing and assembly.</title>
        <authorList>
            <person name="Kang H."/>
            <person name="Kim H."/>
            <person name="Bae S."/>
            <person name="Joh K."/>
        </authorList>
    </citation>
    <scope>NUCLEOTIDE SEQUENCE</scope>
    <source>
        <strain evidence="7">HMF5335</strain>
    </source>
</reference>
<evidence type="ECO:0000313" key="7">
    <source>
        <dbReference type="EMBL" id="MBO0938013.1"/>
    </source>
</evidence>
<evidence type="ECO:0000256" key="5">
    <source>
        <dbReference type="ARBA" id="ARBA00023237"/>
    </source>
</evidence>
<evidence type="ECO:0000313" key="8">
    <source>
        <dbReference type="Proteomes" id="UP000664034"/>
    </source>
</evidence>
<dbReference type="Pfam" id="PF07980">
    <property type="entry name" value="SusD_RagB"/>
    <property type="match status" value="1"/>
</dbReference>
<gene>
    <name evidence="7" type="ORF">J2I47_15765</name>
</gene>
<dbReference type="AlphaFoldDB" id="A0A939GKC0"/>
<name>A0A939GKC0_9BACT</name>
<dbReference type="InterPro" id="IPR012944">
    <property type="entry name" value="SusD_RagB_dom"/>
</dbReference>
<dbReference type="InterPro" id="IPR011990">
    <property type="entry name" value="TPR-like_helical_dom_sf"/>
</dbReference>
<dbReference type="Gene3D" id="1.25.40.390">
    <property type="match status" value="1"/>
</dbReference>
<evidence type="ECO:0000256" key="1">
    <source>
        <dbReference type="ARBA" id="ARBA00004442"/>
    </source>
</evidence>
<dbReference type="PROSITE" id="PS51257">
    <property type="entry name" value="PROKAR_LIPOPROTEIN"/>
    <property type="match status" value="1"/>
</dbReference>
<dbReference type="GO" id="GO:0009279">
    <property type="term" value="C:cell outer membrane"/>
    <property type="evidence" value="ECO:0007669"/>
    <property type="project" value="UniProtKB-SubCell"/>
</dbReference>
<dbReference type="RefSeq" id="WP_207365558.1">
    <property type="nucleotide sequence ID" value="NZ_JAFMYV010000008.1"/>
</dbReference>
<dbReference type="EMBL" id="JAFMYV010000008">
    <property type="protein sequence ID" value="MBO0938013.1"/>
    <property type="molecule type" value="Genomic_DNA"/>
</dbReference>
<keyword evidence="5" id="KW-0998">Cell outer membrane</keyword>
<keyword evidence="3" id="KW-0732">Signal</keyword>
<keyword evidence="4" id="KW-0472">Membrane</keyword>
<evidence type="ECO:0000259" key="6">
    <source>
        <dbReference type="Pfam" id="PF07980"/>
    </source>
</evidence>
<accession>A0A939GKC0</accession>
<organism evidence="7 8">
    <name type="scientific">Fibrella rubiginis</name>
    <dbReference type="NCBI Taxonomy" id="2817060"/>
    <lineage>
        <taxon>Bacteria</taxon>
        <taxon>Pseudomonadati</taxon>
        <taxon>Bacteroidota</taxon>
        <taxon>Cytophagia</taxon>
        <taxon>Cytophagales</taxon>
        <taxon>Spirosomataceae</taxon>
        <taxon>Fibrella</taxon>
    </lineage>
</organism>
<comment type="caution">
    <text evidence="7">The sequence shown here is derived from an EMBL/GenBank/DDBJ whole genome shotgun (WGS) entry which is preliminary data.</text>
</comment>
<dbReference type="Proteomes" id="UP000664034">
    <property type="component" value="Unassembled WGS sequence"/>
</dbReference>
<comment type="subcellular location">
    <subcellularLocation>
        <location evidence="1">Cell outer membrane</location>
    </subcellularLocation>
</comment>
<proteinExistence type="inferred from homology"/>
<evidence type="ECO:0000256" key="2">
    <source>
        <dbReference type="ARBA" id="ARBA00006275"/>
    </source>
</evidence>
<comment type="similarity">
    <text evidence="2">Belongs to the SusD family.</text>
</comment>
<evidence type="ECO:0000256" key="3">
    <source>
        <dbReference type="ARBA" id="ARBA00022729"/>
    </source>
</evidence>
<feature type="domain" description="RagB/SusD" evidence="6">
    <location>
        <begin position="276"/>
        <end position="523"/>
    </location>
</feature>
<sequence length="523" mass="57487">MIFSTKQQTIGLLGVALLSGLAGCTNLDDKVFGQLSSTEASATSVPLDPASSLAGAYASLNDIATNQGNTYAMEEHPSDEMLGPTRGTDWDDFGQWRKLHQHNWDAFHPQVIGTWDDLNRGAFRATQALSIASATTQQKAEASFLRAFYTFYIVDLYGQVPFRQVTDAADANPKVYTRQQATNLMISDLRYAFNNSAATAPNVATKNAAATMLAKAYLNRAVYNQDVANAAGPYTFAKADMDSSIYFANQVIASGKYALTPNYFDNFHWENDSRSKELIFTIVNTSASQPGNVRNRYFMTTHYNQDSSSLGVNGWNGFTTLSDFYNSFEATDGRRSAAIPGGVNGKDVTAGFLVGQQTNAYTGKPIRDRSGNPLVFTPDINIAYALEPKGIRVIKYFPKAGERDNPTNDYVFLRYADVLLMKAEAILRGGTDSQGQTAAAIVNNLRTTRKATALSTVDLPALLAERGRELYWEGWRRNDQIRFGTFLNPVDQRAVKSPNTAVLFPLPQRAIDSNPNLKQNPGY</sequence>
<evidence type="ECO:0000256" key="4">
    <source>
        <dbReference type="ARBA" id="ARBA00023136"/>
    </source>
</evidence>
<keyword evidence="8" id="KW-1185">Reference proteome</keyword>